<protein>
    <submittedName>
        <fullName evidence="3">Uncharacterized protein</fullName>
    </submittedName>
</protein>
<feature type="compositionally biased region" description="Basic and acidic residues" evidence="1">
    <location>
        <begin position="1"/>
        <end position="20"/>
    </location>
</feature>
<feature type="transmembrane region" description="Helical" evidence="2">
    <location>
        <begin position="41"/>
        <end position="62"/>
    </location>
</feature>
<proteinExistence type="predicted"/>
<dbReference type="RefSeq" id="WP_204063456.1">
    <property type="nucleotide sequence ID" value="NZ_BOOJ01000017.1"/>
</dbReference>
<evidence type="ECO:0000256" key="1">
    <source>
        <dbReference type="SAM" id="MobiDB-lite"/>
    </source>
</evidence>
<organism evidence="3 4">
    <name type="scientific">Planobispora siamensis</name>
    <dbReference type="NCBI Taxonomy" id="936338"/>
    <lineage>
        <taxon>Bacteria</taxon>
        <taxon>Bacillati</taxon>
        <taxon>Actinomycetota</taxon>
        <taxon>Actinomycetes</taxon>
        <taxon>Streptosporangiales</taxon>
        <taxon>Streptosporangiaceae</taxon>
        <taxon>Planobispora</taxon>
    </lineage>
</organism>
<keyword evidence="2" id="KW-0812">Transmembrane</keyword>
<evidence type="ECO:0000256" key="2">
    <source>
        <dbReference type="SAM" id="Phobius"/>
    </source>
</evidence>
<accession>A0A8J3SDI0</accession>
<dbReference type="AlphaFoldDB" id="A0A8J3SDI0"/>
<dbReference type="Proteomes" id="UP000619788">
    <property type="component" value="Unassembled WGS sequence"/>
</dbReference>
<name>A0A8J3SDI0_9ACTN</name>
<keyword evidence="2" id="KW-0472">Membrane</keyword>
<sequence length="349" mass="37811">MPISRSDLHDLLEERSRPAGEHPVPWESLRSRIRAARRRRVTAAVVAVALAVTAAVSGGLLLRHDPGDEVQIVTPLPDEPPGDTRLPARFTQSDGTVYRRAATAKIDFPRERSVTFEVELHGRPLALVVDCPGTRAGNPFPVVTVRVPGTAKPFTMFPGISAVPMCGVASPVNVMPLPADARRATFVIKMNVMEGTESAKGRLRPGAWRFGVYEWAPHTPMRASAPAPEPPMTFGTGDERFELVDSRTVTWPASREATLTFPNPGRPLAIVTSCGGDLSGGVVKEVGVGARTLRGSCLRPQERVGGYTYFPSPKGTGRVTVRVRLRAIITEYLRRPGTLTVAVYAQRRG</sequence>
<reference evidence="3 4" key="1">
    <citation type="submission" date="2021-01" db="EMBL/GenBank/DDBJ databases">
        <title>Whole genome shotgun sequence of Planobispora siamensis NBRC 107568.</title>
        <authorList>
            <person name="Komaki H."/>
            <person name="Tamura T."/>
        </authorList>
    </citation>
    <scope>NUCLEOTIDE SEQUENCE [LARGE SCALE GENOMIC DNA]</scope>
    <source>
        <strain evidence="3 4">NBRC 107568</strain>
    </source>
</reference>
<keyword evidence="2" id="KW-1133">Transmembrane helix</keyword>
<evidence type="ECO:0000313" key="4">
    <source>
        <dbReference type="Proteomes" id="UP000619788"/>
    </source>
</evidence>
<dbReference type="EMBL" id="BOOJ01000017">
    <property type="protein sequence ID" value="GIH91140.1"/>
    <property type="molecule type" value="Genomic_DNA"/>
</dbReference>
<feature type="region of interest" description="Disordered" evidence="1">
    <location>
        <begin position="1"/>
        <end position="24"/>
    </location>
</feature>
<evidence type="ECO:0000313" key="3">
    <source>
        <dbReference type="EMBL" id="GIH91140.1"/>
    </source>
</evidence>
<comment type="caution">
    <text evidence="3">The sequence shown here is derived from an EMBL/GenBank/DDBJ whole genome shotgun (WGS) entry which is preliminary data.</text>
</comment>
<keyword evidence="4" id="KW-1185">Reference proteome</keyword>
<gene>
    <name evidence="3" type="ORF">Psi01_17700</name>
</gene>